<evidence type="ECO:0000313" key="3">
    <source>
        <dbReference type="Proteomes" id="UP000683559"/>
    </source>
</evidence>
<dbReference type="Proteomes" id="UP000683559">
    <property type="component" value="Chromosome"/>
</dbReference>
<evidence type="ECO:0000313" key="2">
    <source>
        <dbReference type="EMBL" id="QXE89240.1"/>
    </source>
</evidence>
<dbReference type="Pfam" id="PF01471">
    <property type="entry name" value="PG_binding_1"/>
    <property type="match status" value="1"/>
</dbReference>
<proteinExistence type="predicted"/>
<dbReference type="InterPro" id="IPR002477">
    <property type="entry name" value="Peptidoglycan-bd-like"/>
</dbReference>
<keyword evidence="3" id="KW-1185">Reference proteome</keyword>
<dbReference type="InterPro" id="IPR013423">
    <property type="entry name" value="CHP02594"/>
</dbReference>
<organism evidence="2 3">
    <name type="scientific">Geomonas subterranea</name>
    <dbReference type="NCBI Taxonomy" id="2847989"/>
    <lineage>
        <taxon>Bacteria</taxon>
        <taxon>Pseudomonadati</taxon>
        <taxon>Thermodesulfobacteriota</taxon>
        <taxon>Desulfuromonadia</taxon>
        <taxon>Geobacterales</taxon>
        <taxon>Geobacteraceae</taxon>
        <taxon>Geomonas</taxon>
    </lineage>
</organism>
<accession>A0ABX8LB57</accession>
<protein>
    <submittedName>
        <fullName evidence="2">TIGR02594 family protein</fullName>
    </submittedName>
</protein>
<feature type="domain" description="Peptidoglycan binding-like" evidence="1">
    <location>
        <begin position="9"/>
        <end position="67"/>
    </location>
</feature>
<gene>
    <name evidence="2" type="ORF">KP001_12290</name>
</gene>
<evidence type="ECO:0000259" key="1">
    <source>
        <dbReference type="Pfam" id="PF01471"/>
    </source>
</evidence>
<sequence>MLELRIGSSGAEVIQLQNLLNRHLPHFQVLKPDGIFGPRTEAAVRQFQSFAGISVDGTVGIKTWRALDHGVTTTSDVSPVPFHDAIWLKIAAAEVGQREFPGSPANPRIIMYHGATSLRATSDEVAWCSAFVNWCLKQAGIAGTNSAAATSWLHWGQMTCPRPGAITVVRKNTGQNHVSFYISETKDYYKLLGGNQAEQVRISNYYKSHWLAQGHRWPKLPHL</sequence>
<reference evidence="2 3" key="1">
    <citation type="submission" date="2021-06" db="EMBL/GenBank/DDBJ databases">
        <title>Gemonas diversity in paddy soil.</title>
        <authorList>
            <person name="Liu G."/>
        </authorList>
    </citation>
    <scope>NUCLEOTIDE SEQUENCE [LARGE SCALE GENOMIC DNA]</scope>
    <source>
        <strain evidence="2 3">RG2</strain>
    </source>
</reference>
<name>A0ABX8LB57_9BACT</name>
<dbReference type="NCBIfam" id="TIGR02594">
    <property type="entry name" value="TIGR02594 family protein"/>
    <property type="match status" value="1"/>
</dbReference>
<dbReference type="EMBL" id="CP077683">
    <property type="protein sequence ID" value="QXE89240.1"/>
    <property type="molecule type" value="Genomic_DNA"/>
</dbReference>
<dbReference type="RefSeq" id="WP_217285931.1">
    <property type="nucleotide sequence ID" value="NZ_CP077683.1"/>
</dbReference>